<comment type="caution">
    <text evidence="4">The sequence shown here is derived from an EMBL/GenBank/DDBJ whole genome shotgun (WGS) entry which is preliminary data.</text>
</comment>
<dbReference type="PROSITE" id="PS00409">
    <property type="entry name" value="PROKAR_NTER_METHYL"/>
    <property type="match status" value="1"/>
</dbReference>
<name>A0A5C6QIT5_9GAMM</name>
<dbReference type="SUPFAM" id="SSF54523">
    <property type="entry name" value="Pili subunits"/>
    <property type="match status" value="1"/>
</dbReference>
<dbReference type="PANTHER" id="PTHR30093:SF34">
    <property type="entry name" value="PREPILIN PEPTIDASE-DEPENDENT PROTEIN D"/>
    <property type="match status" value="1"/>
</dbReference>
<organism evidence="4 5">
    <name type="scientific">Colwellia demingiae</name>
    <dbReference type="NCBI Taxonomy" id="89401"/>
    <lineage>
        <taxon>Bacteria</taxon>
        <taxon>Pseudomonadati</taxon>
        <taxon>Pseudomonadota</taxon>
        <taxon>Gammaproteobacteria</taxon>
        <taxon>Alteromonadales</taxon>
        <taxon>Colwelliaceae</taxon>
        <taxon>Colwellia</taxon>
    </lineage>
</organism>
<evidence type="ECO:0000256" key="2">
    <source>
        <dbReference type="ARBA" id="ARBA00022481"/>
    </source>
</evidence>
<keyword evidence="3" id="KW-1133">Transmembrane helix</keyword>
<dbReference type="InterPro" id="IPR012902">
    <property type="entry name" value="N_methyl_site"/>
</dbReference>
<dbReference type="EMBL" id="VOLT01000004">
    <property type="protein sequence ID" value="TWX68577.1"/>
    <property type="molecule type" value="Genomic_DNA"/>
</dbReference>
<dbReference type="OrthoDB" id="5918848at2"/>
<proteinExistence type="inferred from homology"/>
<evidence type="ECO:0000256" key="1">
    <source>
        <dbReference type="ARBA" id="ARBA00005233"/>
    </source>
</evidence>
<evidence type="ECO:0000313" key="4">
    <source>
        <dbReference type="EMBL" id="TWX68577.1"/>
    </source>
</evidence>
<keyword evidence="2" id="KW-0488">Methylation</keyword>
<dbReference type="NCBIfam" id="TIGR02532">
    <property type="entry name" value="IV_pilin_GFxxxE"/>
    <property type="match status" value="1"/>
</dbReference>
<gene>
    <name evidence="4" type="ORF">ESZ36_08775</name>
</gene>
<feature type="transmembrane region" description="Helical" evidence="3">
    <location>
        <begin position="20"/>
        <end position="38"/>
    </location>
</feature>
<sequence>MKNLQNMKKSAQKGFTLIELMIVVAIIGILAAVALPAYQTYTEKAKFSEVVIATSSAKSAVVICIQSGTGCAVLTDVNSSIVTGWANGRYVDSVIVTLETEDLDNDVNTPETVVPNGDVIVTGKSSAEFAGAQALTYILTAEQAAGGAAKWTVSGTCVAEALC</sequence>
<keyword evidence="5" id="KW-1185">Reference proteome</keyword>
<dbReference type="Gene3D" id="3.30.700.10">
    <property type="entry name" value="Glycoprotein, Type 4 Pilin"/>
    <property type="match status" value="1"/>
</dbReference>
<evidence type="ECO:0000256" key="3">
    <source>
        <dbReference type="SAM" id="Phobius"/>
    </source>
</evidence>
<evidence type="ECO:0000313" key="5">
    <source>
        <dbReference type="Proteomes" id="UP000321822"/>
    </source>
</evidence>
<keyword evidence="3" id="KW-0472">Membrane</keyword>
<comment type="similarity">
    <text evidence="1">Belongs to the N-Me-Phe pilin family.</text>
</comment>
<keyword evidence="3" id="KW-0812">Transmembrane</keyword>
<dbReference type="Proteomes" id="UP000321822">
    <property type="component" value="Unassembled WGS sequence"/>
</dbReference>
<dbReference type="AlphaFoldDB" id="A0A5C6QIT5"/>
<dbReference type="InterPro" id="IPR045584">
    <property type="entry name" value="Pilin-like"/>
</dbReference>
<protein>
    <submittedName>
        <fullName evidence="4">Prepilin-type N-terminal cleavage/methylation domain-containing protein</fullName>
    </submittedName>
</protein>
<reference evidence="4 5" key="1">
    <citation type="submission" date="2019-07" db="EMBL/GenBank/DDBJ databases">
        <title>Genomes of sea-ice associated Colwellia species.</title>
        <authorList>
            <person name="Bowman J.P."/>
        </authorList>
    </citation>
    <scope>NUCLEOTIDE SEQUENCE [LARGE SCALE GENOMIC DNA]</scope>
    <source>
        <strain evidence="4 5">ACAM 459</strain>
    </source>
</reference>
<accession>A0A5C6QIT5</accession>
<dbReference type="PANTHER" id="PTHR30093">
    <property type="entry name" value="GENERAL SECRETION PATHWAY PROTEIN G"/>
    <property type="match status" value="1"/>
</dbReference>
<dbReference type="Pfam" id="PF07963">
    <property type="entry name" value="N_methyl"/>
    <property type="match status" value="1"/>
</dbReference>